<gene>
    <name evidence="1" type="ORF">GMARGA_LOCUS9868</name>
</gene>
<sequence length="77" mass="9289">QYAFQDQKEWNYCYTIQTYRTSVVVLFNLTDSLSMEYAKDSGCDGYDENSKYYRKKRSIFNKRHEDKCEIGPWGTKF</sequence>
<name>A0ABN7UTL6_GIGMA</name>
<keyword evidence="2" id="KW-1185">Reference proteome</keyword>
<accession>A0ABN7UTL6</accession>
<dbReference type="EMBL" id="CAJVQB010005399">
    <property type="protein sequence ID" value="CAG8660765.1"/>
    <property type="molecule type" value="Genomic_DNA"/>
</dbReference>
<evidence type="ECO:0000313" key="1">
    <source>
        <dbReference type="EMBL" id="CAG8660765.1"/>
    </source>
</evidence>
<evidence type="ECO:0000313" key="2">
    <source>
        <dbReference type="Proteomes" id="UP000789901"/>
    </source>
</evidence>
<comment type="caution">
    <text evidence="1">The sequence shown here is derived from an EMBL/GenBank/DDBJ whole genome shotgun (WGS) entry which is preliminary data.</text>
</comment>
<reference evidence="1 2" key="1">
    <citation type="submission" date="2021-06" db="EMBL/GenBank/DDBJ databases">
        <authorList>
            <person name="Kallberg Y."/>
            <person name="Tangrot J."/>
            <person name="Rosling A."/>
        </authorList>
    </citation>
    <scope>NUCLEOTIDE SEQUENCE [LARGE SCALE GENOMIC DNA]</scope>
    <source>
        <strain evidence="1 2">120-4 pot B 10/14</strain>
    </source>
</reference>
<organism evidence="1 2">
    <name type="scientific">Gigaspora margarita</name>
    <dbReference type="NCBI Taxonomy" id="4874"/>
    <lineage>
        <taxon>Eukaryota</taxon>
        <taxon>Fungi</taxon>
        <taxon>Fungi incertae sedis</taxon>
        <taxon>Mucoromycota</taxon>
        <taxon>Glomeromycotina</taxon>
        <taxon>Glomeromycetes</taxon>
        <taxon>Diversisporales</taxon>
        <taxon>Gigasporaceae</taxon>
        <taxon>Gigaspora</taxon>
    </lineage>
</organism>
<proteinExistence type="predicted"/>
<protein>
    <submittedName>
        <fullName evidence="1">24109_t:CDS:1</fullName>
    </submittedName>
</protein>
<dbReference type="Proteomes" id="UP000789901">
    <property type="component" value="Unassembled WGS sequence"/>
</dbReference>
<feature type="non-terminal residue" evidence="1">
    <location>
        <position position="1"/>
    </location>
</feature>